<evidence type="ECO:0000256" key="4">
    <source>
        <dbReference type="ARBA" id="ARBA00010480"/>
    </source>
</evidence>
<proteinExistence type="inferred from homology"/>
<evidence type="ECO:0000313" key="14">
    <source>
        <dbReference type="Proteomes" id="UP000078435"/>
    </source>
</evidence>
<keyword evidence="6 11" id="KW-0808">Transferase</keyword>
<evidence type="ECO:0000256" key="1">
    <source>
        <dbReference type="ARBA" id="ARBA00001946"/>
    </source>
</evidence>
<protein>
    <recommendedName>
        <fullName evidence="5 11">Glucose-1-phosphate thymidylyltransferase</fullName>
        <ecNumber evidence="5 11">2.7.7.24</ecNumber>
    </recommendedName>
</protein>
<evidence type="ECO:0000313" key="13">
    <source>
        <dbReference type="EMBL" id="KXU81613.1"/>
    </source>
</evidence>
<sequence>MTRLLGDRPSRKGVILAGGTATRLYPATLAVSKQLLPVYDKPMIYYPLSVLMLAGIREILIISTPADLPRFRQLLGDGSQWGLMFSYAEQQVSAGVAQALLIAEPFLAGAPVSLILGDNLFYGAELPAQLRQAMTDDQGARVFAYRVDDPARYGVLTLDKQGKALAITEKPAHPASHYAVTGLYFFDAHAVEFAKQLTPSARGELEITDINRRYLVQGQLQVTFLGRGCAWLDTGTPDSLQEAGQFIQTLEKRQGLKVACPEEIAWRQGWINDEQLRELAILLAKNSYGHYLLRLLTPHFGITHVNN</sequence>
<organism evidence="13 14">
    <name type="scientific">Aeromonas enteropelogenes</name>
    <name type="common">Aeromonas trota</name>
    <dbReference type="NCBI Taxonomy" id="29489"/>
    <lineage>
        <taxon>Bacteria</taxon>
        <taxon>Pseudomonadati</taxon>
        <taxon>Pseudomonadota</taxon>
        <taxon>Gammaproteobacteria</taxon>
        <taxon>Aeromonadales</taxon>
        <taxon>Aeromonadaceae</taxon>
        <taxon>Aeromonas</taxon>
    </lineage>
</organism>
<evidence type="ECO:0000259" key="12">
    <source>
        <dbReference type="Pfam" id="PF00483"/>
    </source>
</evidence>
<dbReference type="InterPro" id="IPR005835">
    <property type="entry name" value="NTP_transferase_dom"/>
</dbReference>
<evidence type="ECO:0000256" key="6">
    <source>
        <dbReference type="ARBA" id="ARBA00022679"/>
    </source>
</evidence>
<dbReference type="InterPro" id="IPR005907">
    <property type="entry name" value="G1P_thy_trans_s"/>
</dbReference>
<dbReference type="AlphaFoldDB" id="A0A175VM82"/>
<comment type="function">
    <text evidence="11">Catalyzes the formation of dTDP-glucose, from dTTP and glucose 1-phosphate, as well as its pyrophosphorolysis.</text>
</comment>
<dbReference type="Pfam" id="PF00483">
    <property type="entry name" value="NTP_transferase"/>
    <property type="match status" value="1"/>
</dbReference>
<comment type="pathway">
    <text evidence="2">Carbohydrate biosynthesis; dTDP-L-rhamnose biosynthesis.</text>
</comment>
<dbReference type="NCBIfam" id="TIGR01207">
    <property type="entry name" value="rmlA"/>
    <property type="match status" value="1"/>
</dbReference>
<evidence type="ECO:0000256" key="3">
    <source>
        <dbReference type="ARBA" id="ARBA00005125"/>
    </source>
</evidence>
<name>A0A175VM82_AEREN</name>
<keyword evidence="9 11" id="KW-0460">Magnesium</keyword>
<comment type="catalytic activity">
    <reaction evidence="10 11">
        <text>dTTP + alpha-D-glucose 1-phosphate + H(+) = dTDP-alpha-D-glucose + diphosphate</text>
        <dbReference type="Rhea" id="RHEA:15225"/>
        <dbReference type="ChEBI" id="CHEBI:15378"/>
        <dbReference type="ChEBI" id="CHEBI:33019"/>
        <dbReference type="ChEBI" id="CHEBI:37568"/>
        <dbReference type="ChEBI" id="CHEBI:57477"/>
        <dbReference type="ChEBI" id="CHEBI:58601"/>
        <dbReference type="EC" id="2.7.7.24"/>
    </reaction>
</comment>
<dbReference type="SUPFAM" id="SSF53448">
    <property type="entry name" value="Nucleotide-diphospho-sugar transferases"/>
    <property type="match status" value="1"/>
</dbReference>
<dbReference type="GO" id="GO:0008879">
    <property type="term" value="F:glucose-1-phosphate thymidylyltransferase activity"/>
    <property type="evidence" value="ECO:0007669"/>
    <property type="project" value="UniProtKB-EC"/>
</dbReference>
<evidence type="ECO:0000256" key="7">
    <source>
        <dbReference type="ARBA" id="ARBA00022695"/>
    </source>
</evidence>
<dbReference type="InterPro" id="IPR029044">
    <property type="entry name" value="Nucleotide-diphossugar_trans"/>
</dbReference>
<comment type="pathway">
    <text evidence="3">Bacterial outer membrane biogenesis; LPS O-antigen biosynthesis.</text>
</comment>
<evidence type="ECO:0000256" key="9">
    <source>
        <dbReference type="ARBA" id="ARBA00022842"/>
    </source>
</evidence>
<dbReference type="OrthoDB" id="9803871at2"/>
<comment type="cofactor">
    <cofactor evidence="1">
        <name>Mg(2+)</name>
        <dbReference type="ChEBI" id="CHEBI:18420"/>
    </cofactor>
</comment>
<evidence type="ECO:0000256" key="8">
    <source>
        <dbReference type="ARBA" id="ARBA00022723"/>
    </source>
</evidence>
<keyword evidence="8 11" id="KW-0479">Metal-binding</keyword>
<accession>A0A175VM82</accession>
<dbReference type="EC" id="2.7.7.24" evidence="5 11"/>
<dbReference type="GO" id="GO:0046872">
    <property type="term" value="F:metal ion binding"/>
    <property type="evidence" value="ECO:0007669"/>
    <property type="project" value="UniProtKB-KW"/>
</dbReference>
<comment type="caution">
    <text evidence="13">The sequence shown here is derived from an EMBL/GenBank/DDBJ whole genome shotgun (WGS) entry which is preliminary data.</text>
</comment>
<dbReference type="EMBL" id="JMGO02000002">
    <property type="protein sequence ID" value="KXU81613.1"/>
    <property type="molecule type" value="Genomic_DNA"/>
</dbReference>
<evidence type="ECO:0000256" key="2">
    <source>
        <dbReference type="ARBA" id="ARBA00004781"/>
    </source>
</evidence>
<gene>
    <name evidence="13" type="ORF">LCR_07900</name>
</gene>
<dbReference type="PANTHER" id="PTHR43532:SF1">
    <property type="entry name" value="GLUCOSE-1-PHOSPHATE THYMIDYLYLTRANSFERASE 1"/>
    <property type="match status" value="1"/>
</dbReference>
<dbReference type="Proteomes" id="UP000078435">
    <property type="component" value="Unassembled WGS sequence"/>
</dbReference>
<evidence type="ECO:0000256" key="11">
    <source>
        <dbReference type="RuleBase" id="RU003706"/>
    </source>
</evidence>
<dbReference type="Gene3D" id="3.90.550.10">
    <property type="entry name" value="Spore Coat Polysaccharide Biosynthesis Protein SpsA, Chain A"/>
    <property type="match status" value="1"/>
</dbReference>
<comment type="similarity">
    <text evidence="4 11">Belongs to the glucose-1-phosphate thymidylyltransferase family.</text>
</comment>
<dbReference type="PANTHER" id="PTHR43532">
    <property type="entry name" value="GLUCOSE-1-PHOSPHATE THYMIDYLYLTRANSFERASE"/>
    <property type="match status" value="1"/>
</dbReference>
<feature type="domain" description="Nucleotidyl transferase" evidence="12">
    <location>
        <begin position="12"/>
        <end position="248"/>
    </location>
</feature>
<reference evidence="13 14" key="1">
    <citation type="submission" date="2016-02" db="EMBL/GenBank/DDBJ databases">
        <title>Draft genome sequence of Aeromonas trota strain 1999lcr isolated from cerebrospinal fluid (CSF).</title>
        <authorList>
            <person name="Dallagassa C.B."/>
            <person name="Prediger K.C."/>
            <person name="Weiss V.A."/>
            <person name="Assis F.E."/>
            <person name="Baura V."/>
            <person name="Cruz L.M."/>
            <person name="Souza E.M."/>
            <person name="Pedrosa F.O."/>
            <person name="Fadel-Picheth C.M."/>
        </authorList>
    </citation>
    <scope>NUCLEOTIDE SEQUENCE [LARGE SCALE GENOMIC DNA]</scope>
    <source>
        <strain evidence="13 14">1999lcr</strain>
    </source>
</reference>
<dbReference type="FunFam" id="3.90.550.10:FF:000023">
    <property type="entry name" value="Glucose-1-phosphate thymidylyltransferase"/>
    <property type="match status" value="1"/>
</dbReference>
<keyword evidence="7 11" id="KW-0548">Nucleotidyltransferase</keyword>
<dbReference type="CDD" id="cd02538">
    <property type="entry name" value="G1P_TT_short"/>
    <property type="match status" value="1"/>
</dbReference>
<dbReference type="RefSeq" id="WP_061475546.1">
    <property type="nucleotide sequence ID" value="NZ_JMGO02000002.1"/>
</dbReference>
<evidence type="ECO:0000256" key="10">
    <source>
        <dbReference type="ARBA" id="ARBA00049336"/>
    </source>
</evidence>
<evidence type="ECO:0000256" key="5">
    <source>
        <dbReference type="ARBA" id="ARBA00012461"/>
    </source>
</evidence>